<evidence type="ECO:0000313" key="2">
    <source>
        <dbReference type="EMBL" id="TGE25670.1"/>
    </source>
</evidence>
<dbReference type="EMBL" id="SRLC01000001">
    <property type="protein sequence ID" value="TGE25670.1"/>
    <property type="molecule type" value="Genomic_DNA"/>
</dbReference>
<name>A0A4Z0Q6F3_9BACT</name>
<reference evidence="2 3" key="1">
    <citation type="submission" date="2019-04" db="EMBL/GenBank/DDBJ databases">
        <authorList>
            <person name="Feng G."/>
            <person name="Zhang J."/>
            <person name="Zhu H."/>
        </authorList>
    </citation>
    <scope>NUCLEOTIDE SEQUENCE [LARGE SCALE GENOMIC DNA]</scope>
    <source>
        <strain evidence="2 3">JCM 31653</strain>
    </source>
</reference>
<organism evidence="2 3">
    <name type="scientific">Hymenobacter aquaticus</name>
    <dbReference type="NCBI Taxonomy" id="1867101"/>
    <lineage>
        <taxon>Bacteria</taxon>
        <taxon>Pseudomonadati</taxon>
        <taxon>Bacteroidota</taxon>
        <taxon>Cytophagia</taxon>
        <taxon>Cytophagales</taxon>
        <taxon>Hymenobacteraceae</taxon>
        <taxon>Hymenobacter</taxon>
    </lineage>
</organism>
<sequence length="102" mass="11646">MSKSSPPPDPADEEWESLLRHWQERQPAQPRPFFYSRVRARLAGEMLPERPPLPAWLRWPSYAAMLGILLLLSGDGAVLPTAKPANQPESYLRDQPAARYPR</sequence>
<protein>
    <submittedName>
        <fullName evidence="2">Uncharacterized protein</fullName>
    </submittedName>
</protein>
<comment type="caution">
    <text evidence="2">The sequence shown here is derived from an EMBL/GenBank/DDBJ whole genome shotgun (WGS) entry which is preliminary data.</text>
</comment>
<dbReference type="AlphaFoldDB" id="A0A4Z0Q6F3"/>
<proteinExistence type="predicted"/>
<dbReference type="RefSeq" id="WP_135463248.1">
    <property type="nucleotide sequence ID" value="NZ_SRLC01000001.1"/>
</dbReference>
<evidence type="ECO:0000256" key="1">
    <source>
        <dbReference type="SAM" id="MobiDB-lite"/>
    </source>
</evidence>
<accession>A0A4Z0Q6F3</accession>
<feature type="region of interest" description="Disordered" evidence="1">
    <location>
        <begin position="81"/>
        <end position="102"/>
    </location>
</feature>
<gene>
    <name evidence="2" type="ORF">E5K00_10905</name>
</gene>
<dbReference type="OrthoDB" id="886712at2"/>
<dbReference type="Proteomes" id="UP000297549">
    <property type="component" value="Unassembled WGS sequence"/>
</dbReference>
<evidence type="ECO:0000313" key="3">
    <source>
        <dbReference type="Proteomes" id="UP000297549"/>
    </source>
</evidence>
<keyword evidence="3" id="KW-1185">Reference proteome</keyword>